<feature type="domain" description="Phospholipase C/D" evidence="1">
    <location>
        <begin position="6"/>
        <end position="156"/>
    </location>
</feature>
<reference evidence="2" key="1">
    <citation type="submission" date="2021-10" db="EMBL/GenBank/DDBJ databases">
        <authorList>
            <person name="Mesa V."/>
        </authorList>
    </citation>
    <scope>NUCLEOTIDE SEQUENCE</scope>
    <source>
        <strain evidence="2">CC3_PB</strain>
    </source>
</reference>
<proteinExistence type="predicted"/>
<dbReference type="Proteomes" id="UP000789738">
    <property type="component" value="Unassembled WGS sequence"/>
</dbReference>
<dbReference type="InterPro" id="IPR029002">
    <property type="entry name" value="PLPC/GPLD1"/>
</dbReference>
<gene>
    <name evidence="2" type="ORF">CNEO_40742</name>
</gene>
<evidence type="ECO:0000313" key="2">
    <source>
        <dbReference type="EMBL" id="CAG9703640.1"/>
    </source>
</evidence>
<dbReference type="Pfam" id="PF00882">
    <property type="entry name" value="Zn_dep_PLPC"/>
    <property type="match status" value="1"/>
</dbReference>
<comment type="caution">
    <text evidence="2">The sequence shown here is derived from an EMBL/GenBank/DDBJ whole genome shotgun (WGS) entry which is preliminary data.</text>
</comment>
<name>A0AA86MI36_9CLOT</name>
<dbReference type="EMBL" id="CAKJVE010000004">
    <property type="protein sequence ID" value="CAG9703640.1"/>
    <property type="molecule type" value="Genomic_DNA"/>
</dbReference>
<dbReference type="AlphaFoldDB" id="A0AA86MI36"/>
<evidence type="ECO:0000313" key="3">
    <source>
        <dbReference type="Proteomes" id="UP000789738"/>
    </source>
</evidence>
<evidence type="ECO:0000259" key="1">
    <source>
        <dbReference type="Pfam" id="PF00882"/>
    </source>
</evidence>
<sequence>MMINNHKLMGGNILKHSNTEAISLINKNRFIWGNVKPDCVPQYKRIRHYFDESIDMVINKILYLSSLTIYDVHYGMTMAKFSEELGVVCHFLCDYFCAPHYYRWECTSTKIMKDHMLYEKRLAKKSKTFIPGGILTAKINPNATKDFLIDLQKQYESVIDFNNDLTFAYYVCDSILNMILNNVLTNESKIKKVI</sequence>
<accession>A0AA86MI36</accession>
<protein>
    <recommendedName>
        <fullName evidence="1">Phospholipase C/D domain-containing protein</fullName>
    </recommendedName>
</protein>
<organism evidence="2 3">
    <name type="scientific">Clostridium neonatale</name>
    <dbReference type="NCBI Taxonomy" id="137838"/>
    <lineage>
        <taxon>Bacteria</taxon>
        <taxon>Bacillati</taxon>
        <taxon>Bacillota</taxon>
        <taxon>Clostridia</taxon>
        <taxon>Eubacteriales</taxon>
        <taxon>Clostridiaceae</taxon>
        <taxon>Clostridium</taxon>
    </lineage>
</organism>